<keyword evidence="8" id="KW-1185">Reference proteome</keyword>
<dbReference type="GO" id="GO:0016618">
    <property type="term" value="F:hydroxypyruvate reductase [NAD(P)H] activity"/>
    <property type="evidence" value="ECO:0007669"/>
    <property type="project" value="TreeGrafter"/>
</dbReference>
<dbReference type="InterPro" id="IPR029753">
    <property type="entry name" value="D-isomer_DH_CS"/>
</dbReference>
<organism evidence="7 8">
    <name type="scientific">Pelagicoccus enzymogenes</name>
    <dbReference type="NCBI Taxonomy" id="2773457"/>
    <lineage>
        <taxon>Bacteria</taxon>
        <taxon>Pseudomonadati</taxon>
        <taxon>Verrucomicrobiota</taxon>
        <taxon>Opitutia</taxon>
        <taxon>Puniceicoccales</taxon>
        <taxon>Pelagicoccaceae</taxon>
        <taxon>Pelagicoccus</taxon>
    </lineage>
</organism>
<comment type="caution">
    <text evidence="7">The sequence shown here is derived from an EMBL/GenBank/DDBJ whole genome shotgun (WGS) entry which is preliminary data.</text>
</comment>
<dbReference type="InterPro" id="IPR029752">
    <property type="entry name" value="D-isomer_DH_CS1"/>
</dbReference>
<dbReference type="PROSITE" id="PS00671">
    <property type="entry name" value="D_2_HYDROXYACID_DH_3"/>
    <property type="match status" value="1"/>
</dbReference>
<dbReference type="GO" id="GO:0005829">
    <property type="term" value="C:cytosol"/>
    <property type="evidence" value="ECO:0007669"/>
    <property type="project" value="TreeGrafter"/>
</dbReference>
<dbReference type="Proteomes" id="UP000622317">
    <property type="component" value="Unassembled WGS sequence"/>
</dbReference>
<evidence type="ECO:0000259" key="5">
    <source>
        <dbReference type="Pfam" id="PF00389"/>
    </source>
</evidence>
<evidence type="ECO:0000313" key="7">
    <source>
        <dbReference type="EMBL" id="MBD5780567.1"/>
    </source>
</evidence>
<dbReference type="PROSITE" id="PS00065">
    <property type="entry name" value="D_2_HYDROXYACID_DH_1"/>
    <property type="match status" value="1"/>
</dbReference>
<keyword evidence="2 4" id="KW-0560">Oxidoreductase</keyword>
<dbReference type="SUPFAM" id="SSF51735">
    <property type="entry name" value="NAD(P)-binding Rossmann-fold domains"/>
    <property type="match status" value="1"/>
</dbReference>
<feature type="domain" description="D-isomer specific 2-hydroxyacid dehydrogenase NAD-binding" evidence="6">
    <location>
        <begin position="111"/>
        <end position="285"/>
    </location>
</feature>
<dbReference type="PANTHER" id="PTHR10996">
    <property type="entry name" value="2-HYDROXYACID DEHYDROGENASE-RELATED"/>
    <property type="match status" value="1"/>
</dbReference>
<dbReference type="GO" id="GO:0030267">
    <property type="term" value="F:glyoxylate reductase (NADPH) activity"/>
    <property type="evidence" value="ECO:0007669"/>
    <property type="project" value="TreeGrafter"/>
</dbReference>
<dbReference type="InterPro" id="IPR050223">
    <property type="entry name" value="D-isomer_2-hydroxyacid_DH"/>
</dbReference>
<dbReference type="EMBL" id="JACYFG010000036">
    <property type="protein sequence ID" value="MBD5780567.1"/>
    <property type="molecule type" value="Genomic_DNA"/>
</dbReference>
<name>A0A927IFX4_9BACT</name>
<protein>
    <submittedName>
        <fullName evidence="7">Phosphoglycerate dehydrogenase</fullName>
    </submittedName>
</protein>
<dbReference type="InterPro" id="IPR006140">
    <property type="entry name" value="D-isomer_DH_NAD-bd"/>
</dbReference>
<proteinExistence type="inferred from homology"/>
<accession>A0A927IFX4</accession>
<evidence type="ECO:0000256" key="2">
    <source>
        <dbReference type="ARBA" id="ARBA00023002"/>
    </source>
</evidence>
<feature type="domain" description="D-isomer specific 2-hydroxyacid dehydrogenase catalytic" evidence="5">
    <location>
        <begin position="20"/>
        <end position="314"/>
    </location>
</feature>
<dbReference type="Gene3D" id="3.40.50.720">
    <property type="entry name" value="NAD(P)-binding Rossmann-like Domain"/>
    <property type="match status" value="2"/>
</dbReference>
<dbReference type="InterPro" id="IPR006139">
    <property type="entry name" value="D-isomer_2_OHA_DH_cat_dom"/>
</dbReference>
<reference evidence="7" key="1">
    <citation type="submission" date="2020-09" db="EMBL/GenBank/DDBJ databases">
        <title>Pelagicoccus enzymogenes sp. nov. with an EPS production, isolated from marine sediment.</title>
        <authorList>
            <person name="Feng X."/>
        </authorList>
    </citation>
    <scope>NUCLEOTIDE SEQUENCE</scope>
    <source>
        <strain evidence="7">NFK12</strain>
    </source>
</reference>
<dbReference type="InterPro" id="IPR036291">
    <property type="entry name" value="NAD(P)-bd_dom_sf"/>
</dbReference>
<dbReference type="Pfam" id="PF00389">
    <property type="entry name" value="2-Hacid_dh"/>
    <property type="match status" value="1"/>
</dbReference>
<dbReference type="PANTHER" id="PTHR10996:SF283">
    <property type="entry name" value="GLYOXYLATE_HYDROXYPYRUVATE REDUCTASE B"/>
    <property type="match status" value="1"/>
</dbReference>
<sequence length="327" mass="35965">MTRILLTTTSFQDIPGPHHKMLEDSRFEIIRERGPLSEARMLELVGDIDGMICGDDAITAAVIDKARPRLKVISKYGIGLDKIDVAHTEKVGLPLTFCPGVNHTTVAEHTFALMLSLFRHLVEEANYTRSGNWKRLSGHEIMGKTIGIVGLGRIGREVAIRAKAFGLRVIGYDIYWPEEFAQEHGIERFQSISDVFKEAEILSLHTNLSPETENMVCAESIATMKKGVVIINCARGELVNSPDMAAALESGQVGGYGADVLEVEPPPADHVLLKAPNCVITPHIGSRTHESVQRQAGMATRNLLNFFNNMPAEAQANKAPWPPKGRR</sequence>
<evidence type="ECO:0000313" key="8">
    <source>
        <dbReference type="Proteomes" id="UP000622317"/>
    </source>
</evidence>
<dbReference type="GO" id="GO:0051287">
    <property type="term" value="F:NAD binding"/>
    <property type="evidence" value="ECO:0007669"/>
    <property type="project" value="InterPro"/>
</dbReference>
<gene>
    <name evidence="7" type="ORF">IEN85_13785</name>
</gene>
<dbReference type="SUPFAM" id="SSF52283">
    <property type="entry name" value="Formate/glycerate dehydrogenase catalytic domain-like"/>
    <property type="match status" value="1"/>
</dbReference>
<comment type="similarity">
    <text evidence="1 4">Belongs to the D-isomer specific 2-hydroxyacid dehydrogenase family.</text>
</comment>
<dbReference type="Pfam" id="PF02826">
    <property type="entry name" value="2-Hacid_dh_C"/>
    <property type="match status" value="1"/>
</dbReference>
<evidence type="ECO:0000256" key="1">
    <source>
        <dbReference type="ARBA" id="ARBA00005854"/>
    </source>
</evidence>
<dbReference type="CDD" id="cd12172">
    <property type="entry name" value="PGDH_like_2"/>
    <property type="match status" value="1"/>
</dbReference>
<dbReference type="FunFam" id="3.40.50.720:FF:000203">
    <property type="entry name" value="D-3-phosphoglycerate dehydrogenase (SerA)"/>
    <property type="match status" value="1"/>
</dbReference>
<evidence type="ECO:0000256" key="3">
    <source>
        <dbReference type="ARBA" id="ARBA00023027"/>
    </source>
</evidence>
<keyword evidence="3" id="KW-0520">NAD</keyword>
<dbReference type="RefSeq" id="WP_191617663.1">
    <property type="nucleotide sequence ID" value="NZ_JACYFG010000036.1"/>
</dbReference>
<evidence type="ECO:0000259" key="6">
    <source>
        <dbReference type="Pfam" id="PF02826"/>
    </source>
</evidence>
<dbReference type="AlphaFoldDB" id="A0A927IFX4"/>
<evidence type="ECO:0000256" key="4">
    <source>
        <dbReference type="RuleBase" id="RU003719"/>
    </source>
</evidence>